<feature type="domain" description="Glycosyl transferase CAP10" evidence="1">
    <location>
        <begin position="331"/>
        <end position="629"/>
    </location>
</feature>
<sequence>MSRLRRLADSDDERHDTRKRRRRLYLQLRRSRRSLVALGVMFVFFLTLLLRHTSSSFPDTSGSTMGKSGTPQARAARLTEAGAAAAAGAFVTRPALPNEARSATHSVKGGMLHVDPDSRVHPIYQIIHDARAAWDAKLARQSKTLREATDEYLRRYRRAPPVGFDKWWKYVVENKVQLPDEYDQIDKDLRLFRALRPNDILRRIGKASQESGTFTIKVRNGLVDSTSNMNRTDVNHELHAGRMDGQLELIRPIAEHIPDMTAVYTIHDTPFNFISYAHQEELLEHVEEDEYIDSDDKVDHMLRGWGIGCPITSPLRHFSYSGERLPLGSSETEDKTFIIDHKASMDPCTHPELVRLHGFLSSKSPHAEELSAKFVISKTSMHADVLGIPPEMVTENVALVPWSEKLHNRLLWRGHNTGAFYSSRMPWRDSHRLRLIELGGKAEGSANVLAPPGRMNGKKMVGKAAMKQDVGEANPAYFDMAFTGHPIQCEKEICKQIARDYSYGDFVNRHDADRHKFQIDVDGNAWSARFQRLLMSGSLVFKTTLMPEWYNDRIQPWVHYVPIKLDYTDLRDVLAFFAGDIEGEGGRDDLAENIGTSGRKWAEGFYRKPDMVAYVFRLYLEWARLQAPSRSSMSFKYDPSLEVSDT</sequence>
<keyword evidence="3" id="KW-1185">Reference proteome</keyword>
<accession>A0AAD3Y9H0</accession>
<dbReference type="SMART" id="SM00672">
    <property type="entry name" value="CAP10"/>
    <property type="match status" value="1"/>
</dbReference>
<organism evidence="2 3">
    <name type="scientific">Cutaneotrichosporon spelunceum</name>
    <dbReference type="NCBI Taxonomy" id="1672016"/>
    <lineage>
        <taxon>Eukaryota</taxon>
        <taxon>Fungi</taxon>
        <taxon>Dikarya</taxon>
        <taxon>Basidiomycota</taxon>
        <taxon>Agaricomycotina</taxon>
        <taxon>Tremellomycetes</taxon>
        <taxon>Trichosporonales</taxon>
        <taxon>Trichosporonaceae</taxon>
        <taxon>Cutaneotrichosporon</taxon>
    </lineage>
</organism>
<dbReference type="InterPro" id="IPR006598">
    <property type="entry name" value="CAP10"/>
</dbReference>
<evidence type="ECO:0000259" key="1">
    <source>
        <dbReference type="SMART" id="SM00672"/>
    </source>
</evidence>
<dbReference type="AlphaFoldDB" id="A0AAD3Y9H0"/>
<dbReference type="InterPro" id="IPR051091">
    <property type="entry name" value="O-Glucosyltr/Glycosyltrsf_90"/>
</dbReference>
<proteinExistence type="predicted"/>
<dbReference type="Proteomes" id="UP001222932">
    <property type="component" value="Unassembled WGS sequence"/>
</dbReference>
<reference evidence="2" key="2">
    <citation type="submission" date="2023-06" db="EMBL/GenBank/DDBJ databases">
        <authorList>
            <person name="Kobayashi Y."/>
            <person name="Kayamori A."/>
            <person name="Aoki K."/>
            <person name="Shiwa Y."/>
            <person name="Fujita N."/>
            <person name="Sugita T."/>
            <person name="Iwasaki W."/>
            <person name="Tanaka N."/>
            <person name="Takashima M."/>
        </authorList>
    </citation>
    <scope>NUCLEOTIDE SEQUENCE</scope>
    <source>
        <strain evidence="2">HIS016</strain>
    </source>
</reference>
<evidence type="ECO:0000313" key="3">
    <source>
        <dbReference type="Proteomes" id="UP001222932"/>
    </source>
</evidence>
<name>A0AAD3Y9H0_9TREE</name>
<comment type="caution">
    <text evidence="2">The sequence shown here is derived from an EMBL/GenBank/DDBJ whole genome shotgun (WGS) entry which is preliminary data.</text>
</comment>
<dbReference type="Pfam" id="PF05686">
    <property type="entry name" value="Glyco_transf_90"/>
    <property type="match status" value="1"/>
</dbReference>
<gene>
    <name evidence="2" type="ORF">CspeluHIS016_0114770</name>
</gene>
<dbReference type="EMBL" id="BTCM01000001">
    <property type="protein sequence ID" value="GMK54891.1"/>
    <property type="molecule type" value="Genomic_DNA"/>
</dbReference>
<protein>
    <recommendedName>
        <fullName evidence="1">Glycosyl transferase CAP10 domain-containing protein</fullName>
    </recommendedName>
</protein>
<reference evidence="2" key="1">
    <citation type="journal article" date="2023" name="BMC Genomics">
        <title>Chromosome-level genome assemblies of Cutaneotrichosporon spp. (Trichosporonales, Basidiomycota) reveal imbalanced evolution between nucleotide sequences and chromosome synteny.</title>
        <authorList>
            <person name="Kobayashi Y."/>
            <person name="Kayamori A."/>
            <person name="Aoki K."/>
            <person name="Shiwa Y."/>
            <person name="Matsutani M."/>
            <person name="Fujita N."/>
            <person name="Sugita T."/>
            <person name="Iwasaki W."/>
            <person name="Tanaka N."/>
            <person name="Takashima M."/>
        </authorList>
    </citation>
    <scope>NUCLEOTIDE SEQUENCE</scope>
    <source>
        <strain evidence="2">HIS016</strain>
    </source>
</reference>
<dbReference type="PANTHER" id="PTHR12203:SF118">
    <property type="entry name" value="BETA-1,2-XYLOSYLTRANSFERASE 1"/>
    <property type="match status" value="1"/>
</dbReference>
<evidence type="ECO:0000313" key="2">
    <source>
        <dbReference type="EMBL" id="GMK54891.1"/>
    </source>
</evidence>
<dbReference type="PANTHER" id="PTHR12203">
    <property type="entry name" value="KDEL LYS-ASP-GLU-LEU CONTAINING - RELATED"/>
    <property type="match status" value="1"/>
</dbReference>